<feature type="signal peptide" evidence="1">
    <location>
        <begin position="1"/>
        <end position="21"/>
    </location>
</feature>
<evidence type="ECO:0000313" key="3">
    <source>
        <dbReference type="Proteomes" id="UP000823894"/>
    </source>
</evidence>
<name>A0A9D2SWS4_9FIRM</name>
<evidence type="ECO:0000256" key="1">
    <source>
        <dbReference type="SAM" id="SignalP"/>
    </source>
</evidence>
<dbReference type="Proteomes" id="UP000823894">
    <property type="component" value="Unassembled WGS sequence"/>
</dbReference>
<sequence length="121" mass="13748">MIKKRLCIFLLLVLLSISILAGCRTAEHDTDPSFKNFDVEYTINDDGTYTCSDQTYEHKVEVSGIEGELPVTFVVLTNNTDLTFEEVSYSLKRADITTDVPEFVILGWYDEASEERESSHN</sequence>
<proteinExistence type="predicted"/>
<keyword evidence="1" id="KW-0732">Signal</keyword>
<organism evidence="2 3">
    <name type="scientific">Candidatus Mediterraneibacter faecigallinarum</name>
    <dbReference type="NCBI Taxonomy" id="2838669"/>
    <lineage>
        <taxon>Bacteria</taxon>
        <taxon>Bacillati</taxon>
        <taxon>Bacillota</taxon>
        <taxon>Clostridia</taxon>
        <taxon>Lachnospirales</taxon>
        <taxon>Lachnospiraceae</taxon>
        <taxon>Mediterraneibacter</taxon>
    </lineage>
</organism>
<protein>
    <submittedName>
        <fullName evidence="2">Uncharacterized protein</fullName>
    </submittedName>
</protein>
<dbReference type="AlphaFoldDB" id="A0A9D2SWS4"/>
<dbReference type="PROSITE" id="PS51257">
    <property type="entry name" value="PROKAR_LIPOPROTEIN"/>
    <property type="match status" value="1"/>
</dbReference>
<dbReference type="EMBL" id="DWWK01000090">
    <property type="protein sequence ID" value="HJC38623.1"/>
    <property type="molecule type" value="Genomic_DNA"/>
</dbReference>
<gene>
    <name evidence="2" type="ORF">H9757_06135</name>
</gene>
<evidence type="ECO:0000313" key="2">
    <source>
        <dbReference type="EMBL" id="HJC38623.1"/>
    </source>
</evidence>
<reference evidence="2" key="1">
    <citation type="journal article" date="2021" name="PeerJ">
        <title>Extensive microbial diversity within the chicken gut microbiome revealed by metagenomics and culture.</title>
        <authorList>
            <person name="Gilroy R."/>
            <person name="Ravi A."/>
            <person name="Getino M."/>
            <person name="Pursley I."/>
            <person name="Horton D.L."/>
            <person name="Alikhan N.F."/>
            <person name="Baker D."/>
            <person name="Gharbi K."/>
            <person name="Hall N."/>
            <person name="Watson M."/>
            <person name="Adriaenssens E.M."/>
            <person name="Foster-Nyarko E."/>
            <person name="Jarju S."/>
            <person name="Secka A."/>
            <person name="Antonio M."/>
            <person name="Oren A."/>
            <person name="Chaudhuri R.R."/>
            <person name="La Ragione R."/>
            <person name="Hildebrand F."/>
            <person name="Pallen M.J."/>
        </authorList>
    </citation>
    <scope>NUCLEOTIDE SEQUENCE</scope>
    <source>
        <strain evidence="2">ChiGjej1B1-1692</strain>
    </source>
</reference>
<accession>A0A9D2SWS4</accession>
<comment type="caution">
    <text evidence="2">The sequence shown here is derived from an EMBL/GenBank/DDBJ whole genome shotgun (WGS) entry which is preliminary data.</text>
</comment>
<feature type="chain" id="PRO_5039731236" evidence="1">
    <location>
        <begin position="22"/>
        <end position="121"/>
    </location>
</feature>
<reference evidence="2" key="2">
    <citation type="submission" date="2021-04" db="EMBL/GenBank/DDBJ databases">
        <authorList>
            <person name="Gilroy R."/>
        </authorList>
    </citation>
    <scope>NUCLEOTIDE SEQUENCE</scope>
    <source>
        <strain evidence="2">ChiGjej1B1-1692</strain>
    </source>
</reference>